<dbReference type="EMBL" id="LPXL01000056">
    <property type="protein sequence ID" value="KZC97180.1"/>
    <property type="molecule type" value="Genomic_DNA"/>
</dbReference>
<dbReference type="InterPro" id="IPR024455">
    <property type="entry name" value="Phage_capsid"/>
</dbReference>
<dbReference type="InterPro" id="IPR054612">
    <property type="entry name" value="Phage_capsid-like_C"/>
</dbReference>
<evidence type="ECO:0000313" key="5">
    <source>
        <dbReference type="Proteomes" id="UP000076167"/>
    </source>
</evidence>
<dbReference type="SUPFAM" id="SSF56563">
    <property type="entry name" value="Major capsid protein gp5"/>
    <property type="match status" value="1"/>
</dbReference>
<evidence type="ECO:0000313" key="4">
    <source>
        <dbReference type="EMBL" id="KZC97180.1"/>
    </source>
</evidence>
<evidence type="ECO:0000256" key="2">
    <source>
        <dbReference type="SAM" id="MobiDB-lite"/>
    </source>
</evidence>
<reference evidence="4 5" key="1">
    <citation type="submission" date="2015-12" db="EMBL/GenBank/DDBJ databases">
        <title>Genome sequence of Thalassospira xiamenensis MCCC 1A03005.</title>
        <authorList>
            <person name="Lu L."/>
            <person name="Lai Q."/>
            <person name="Shao Z."/>
            <person name="Qian P."/>
        </authorList>
    </citation>
    <scope>NUCLEOTIDE SEQUENCE [LARGE SCALE GENOMIC DNA]</scope>
    <source>
        <strain evidence="4 5">MCCC 1A03005</strain>
    </source>
</reference>
<protein>
    <recommendedName>
        <fullName evidence="3">Phage capsid-like C-terminal domain-containing protein</fullName>
    </recommendedName>
</protein>
<comment type="subcellular location">
    <subcellularLocation>
        <location evidence="1">Virion</location>
    </subcellularLocation>
</comment>
<proteinExistence type="predicted"/>
<dbReference type="RefSeq" id="WP_063093006.1">
    <property type="nucleotide sequence ID" value="NZ_JAINWB010000003.1"/>
</dbReference>
<gene>
    <name evidence="4" type="ORF">AUP40_04380</name>
</gene>
<sequence>MNAIVKNAAVSVAITAFNGPEPTPNPDLSDPKAIVAKIEGLMTQMRAENDAALKGKANSETVDNMNTEITALKAALETAQKAAQRALIGGPGGGDGAELAQNAARFMTLARGKRVAVGDAADIEAYQEYRGAFDTLVRREGNVDNLAPEIRNALSVGSDPKGGYFVPTEVSTEMVQRIFDTSPMRQISSVTTIGTSAWTAPYKTSKGTSGGWVGERSARPATDTPTVGTQRIEVHEQYAYPEITQDMLDDASLDIEGWLVQETQDEMGRVENTAFVGGDGVMKPKGFLAYKDTAVTTTDKAGRAWGKLQYIPMGDAGAFPSLTNGAANANCLIDTIAALHPNYRAGARWTMNRTVEAEIRKLKDAEGRYLIGMSQIEGALQFDIHGFPITNLEDMPDLGADSFSIAFGNFQQGYKIIDRSGFRLIRDNLTNKPYVGFYIAKRTGGDVRNFDAIKLVKASAS</sequence>
<dbReference type="Proteomes" id="UP000076167">
    <property type="component" value="Unassembled WGS sequence"/>
</dbReference>
<dbReference type="Gene3D" id="3.30.2400.10">
    <property type="entry name" value="Major capsid protein gp5"/>
    <property type="match status" value="1"/>
</dbReference>
<organism evidence="4 5">
    <name type="scientific">Thalassospira xiamenensis</name>
    <dbReference type="NCBI Taxonomy" id="220697"/>
    <lineage>
        <taxon>Bacteria</taxon>
        <taxon>Pseudomonadati</taxon>
        <taxon>Pseudomonadota</taxon>
        <taxon>Alphaproteobacteria</taxon>
        <taxon>Rhodospirillales</taxon>
        <taxon>Thalassospiraceae</taxon>
        <taxon>Thalassospira</taxon>
    </lineage>
</organism>
<evidence type="ECO:0000256" key="1">
    <source>
        <dbReference type="ARBA" id="ARBA00004328"/>
    </source>
</evidence>
<dbReference type="Gene3D" id="3.30.2320.10">
    <property type="entry name" value="hypothetical protein PF0899 domain"/>
    <property type="match status" value="1"/>
</dbReference>
<feature type="domain" description="Phage capsid-like C-terminal" evidence="3">
    <location>
        <begin position="162"/>
        <end position="457"/>
    </location>
</feature>
<name>A0ABR5XXN7_9PROT</name>
<keyword evidence="5" id="KW-1185">Reference proteome</keyword>
<dbReference type="Pfam" id="PF05065">
    <property type="entry name" value="Phage_capsid"/>
    <property type="match status" value="1"/>
</dbReference>
<accession>A0ABR5XXN7</accession>
<comment type="caution">
    <text evidence="4">The sequence shown here is derived from an EMBL/GenBank/DDBJ whole genome shotgun (WGS) entry which is preliminary data.</text>
</comment>
<dbReference type="NCBIfam" id="TIGR01554">
    <property type="entry name" value="major_cap_HK97"/>
    <property type="match status" value="1"/>
</dbReference>
<feature type="region of interest" description="Disordered" evidence="2">
    <location>
        <begin position="205"/>
        <end position="227"/>
    </location>
</feature>
<evidence type="ECO:0000259" key="3">
    <source>
        <dbReference type="Pfam" id="PF05065"/>
    </source>
</evidence>